<gene>
    <name evidence="1" type="ORF">D0X99_09545</name>
</gene>
<comment type="caution">
    <text evidence="1">The sequence shown here is derived from an EMBL/GenBank/DDBJ whole genome shotgun (WGS) entry which is preliminary data.</text>
</comment>
<dbReference type="Proteomes" id="UP000283522">
    <property type="component" value="Unassembled WGS sequence"/>
</dbReference>
<protein>
    <recommendedName>
        <fullName evidence="3">Porin</fullName>
    </recommendedName>
</protein>
<accession>A0A418PS48</accession>
<sequence length="391" mass="45582">MADVGCFQRIFIFFSLFLLLQNSLFAQSETERPKKLELRGYVKDLQSLTFDKNFDSLITGNLIHNRMNLRWNPSQKFKGAAEFRTRLFWGEEVKYTPEFSAAIRNSNEWINASVTWFETESMVMQTYIDRFWLEYQHQNWEIRLGRQRINWGIATIWNPNDIFNTYNFLDFDYEERPGRDAVKVRYRLSQTSSIELAASAADESNKAVAAIKYNFNRSTYDFQFSGGVYHEILTLGTGWSGSIGQAGFKGELQYFAPHQDTTSQINLVLESDYVFEKGWYVNLGFLFNSKGMDDPVENLSLFNFQLSPQNLMPTKWNGVFTTAKQFTPLLSGQVAVIYAPGTRLMLVLPSVQYNLSTNLDVDFTWQSFYAEQYQDFQGVIHRGYLRMKWSF</sequence>
<organism evidence="1 2">
    <name type="scientific">Algoriphagus lacus</name>
    <dbReference type="NCBI Taxonomy" id="2056311"/>
    <lineage>
        <taxon>Bacteria</taxon>
        <taxon>Pseudomonadati</taxon>
        <taxon>Bacteroidota</taxon>
        <taxon>Cytophagia</taxon>
        <taxon>Cytophagales</taxon>
        <taxon>Cyclobacteriaceae</taxon>
        <taxon>Algoriphagus</taxon>
    </lineage>
</organism>
<dbReference type="EMBL" id="QXML01000004">
    <property type="protein sequence ID" value="RIW15662.1"/>
    <property type="molecule type" value="Genomic_DNA"/>
</dbReference>
<proteinExistence type="predicted"/>
<evidence type="ECO:0000313" key="1">
    <source>
        <dbReference type="EMBL" id="RIW15662.1"/>
    </source>
</evidence>
<reference evidence="1 2" key="1">
    <citation type="submission" date="2018-09" db="EMBL/GenBank/DDBJ databases">
        <authorList>
            <person name="Wang X."/>
            <person name="Du Z."/>
        </authorList>
    </citation>
    <scope>NUCLEOTIDE SEQUENCE [LARGE SCALE GENOMIC DNA]</scope>
    <source>
        <strain evidence="1 2">N3</strain>
    </source>
</reference>
<name>A0A418PS48_9BACT</name>
<dbReference type="SUPFAM" id="SSF56935">
    <property type="entry name" value="Porins"/>
    <property type="match status" value="1"/>
</dbReference>
<dbReference type="AlphaFoldDB" id="A0A418PS48"/>
<evidence type="ECO:0008006" key="3">
    <source>
        <dbReference type="Google" id="ProtNLM"/>
    </source>
</evidence>
<evidence type="ECO:0000313" key="2">
    <source>
        <dbReference type="Proteomes" id="UP000283522"/>
    </source>
</evidence>
<keyword evidence="2" id="KW-1185">Reference proteome</keyword>